<dbReference type="AlphaFoldDB" id="A0A174DRZ7"/>
<dbReference type="GO" id="GO:0046872">
    <property type="term" value="F:metal ion binding"/>
    <property type="evidence" value="ECO:0007669"/>
    <property type="project" value="UniProtKB-KW"/>
</dbReference>
<reference evidence="9 10" key="1">
    <citation type="submission" date="2015-09" db="EMBL/GenBank/DDBJ databases">
        <authorList>
            <consortium name="Pathogen Informatics"/>
        </authorList>
    </citation>
    <scope>NUCLEOTIDE SEQUENCE [LARGE SCALE GENOMIC DNA]</scope>
    <source>
        <strain evidence="9 10">2789STDY5608851</strain>
    </source>
</reference>
<name>A0A174DRZ7_9FIRM</name>
<sequence>MMRKVTFEIKRKMIQVAAFAYSNLYLGNFLDGRLYKGKWKSFCNPGMNCYSCPAATTACPIGAMQAVNGSIDFKTSFYVWGMILAFGVVLGRAVCGFLCPFGLIQELLYKVPFPKKKLWKGFTWIKYILLVVFVLMLPVVKTNAVGSGAPAFCEYICPVGTLEGGIPLLSTHPELRRVIGTLFSVKMVILVITLVGCLSICRFFCKVMCPLGAIYGLLNKVSLFHMDVNMGKCIHCGKCTHVCPMDVDPVKTPDSAECIRCGKCVSACPKKALKLGIR</sequence>
<dbReference type="SUPFAM" id="SSF54862">
    <property type="entry name" value="4Fe-4S ferredoxins"/>
    <property type="match status" value="1"/>
</dbReference>
<evidence type="ECO:0000256" key="5">
    <source>
        <dbReference type="ARBA" id="ARBA00023004"/>
    </source>
</evidence>
<dbReference type="PANTHER" id="PTHR30176">
    <property type="entry name" value="FERREDOXIN-TYPE PROTEIN NAPH"/>
    <property type="match status" value="1"/>
</dbReference>
<feature type="transmembrane region" description="Helical" evidence="7">
    <location>
        <begin position="77"/>
        <end position="103"/>
    </location>
</feature>
<feature type="domain" description="4Fe-4S ferredoxin-type" evidence="8">
    <location>
        <begin position="249"/>
        <end position="278"/>
    </location>
</feature>
<dbReference type="PROSITE" id="PS51379">
    <property type="entry name" value="4FE4S_FER_2"/>
    <property type="match status" value="3"/>
</dbReference>
<evidence type="ECO:0000256" key="2">
    <source>
        <dbReference type="ARBA" id="ARBA00022485"/>
    </source>
</evidence>
<dbReference type="PANTHER" id="PTHR30176:SF3">
    <property type="entry name" value="FERREDOXIN-TYPE PROTEIN NAPH"/>
    <property type="match status" value="1"/>
</dbReference>
<dbReference type="InterPro" id="IPR051684">
    <property type="entry name" value="Electron_Trans/Redox"/>
</dbReference>
<proteinExistence type="predicted"/>
<dbReference type="Pfam" id="PF12801">
    <property type="entry name" value="Fer4_5"/>
    <property type="match status" value="3"/>
</dbReference>
<keyword evidence="7" id="KW-1133">Transmembrane helix</keyword>
<evidence type="ECO:0000256" key="3">
    <source>
        <dbReference type="ARBA" id="ARBA00022723"/>
    </source>
</evidence>
<keyword evidence="4" id="KW-0249">Electron transport</keyword>
<protein>
    <submittedName>
        <fullName evidence="9">Putative electron transport protein yccM</fullName>
    </submittedName>
</protein>
<evidence type="ECO:0000313" key="9">
    <source>
        <dbReference type="EMBL" id="CUO26876.1"/>
    </source>
</evidence>
<keyword evidence="5" id="KW-0408">Iron</keyword>
<keyword evidence="6" id="KW-0411">Iron-sulfur</keyword>
<dbReference type="PROSITE" id="PS00198">
    <property type="entry name" value="4FE4S_FER_1"/>
    <property type="match status" value="1"/>
</dbReference>
<accession>A0A174DRZ7</accession>
<organism evidence="9 10">
    <name type="scientific">Dorea longicatena</name>
    <dbReference type="NCBI Taxonomy" id="88431"/>
    <lineage>
        <taxon>Bacteria</taxon>
        <taxon>Bacillati</taxon>
        <taxon>Bacillota</taxon>
        <taxon>Clostridia</taxon>
        <taxon>Lachnospirales</taxon>
        <taxon>Lachnospiraceae</taxon>
        <taxon>Dorea</taxon>
    </lineage>
</organism>
<dbReference type="Proteomes" id="UP000095380">
    <property type="component" value="Unassembled WGS sequence"/>
</dbReference>
<dbReference type="Gene3D" id="3.30.70.20">
    <property type="match status" value="1"/>
</dbReference>
<evidence type="ECO:0000256" key="1">
    <source>
        <dbReference type="ARBA" id="ARBA00022448"/>
    </source>
</evidence>
<keyword evidence="1" id="KW-0813">Transport</keyword>
<dbReference type="GO" id="GO:0051539">
    <property type="term" value="F:4 iron, 4 sulfur cluster binding"/>
    <property type="evidence" value="ECO:0007669"/>
    <property type="project" value="UniProtKB-KW"/>
</dbReference>
<feature type="domain" description="4Fe-4S ferredoxin-type" evidence="8">
    <location>
        <begin position="224"/>
        <end position="247"/>
    </location>
</feature>
<keyword evidence="2" id="KW-0004">4Fe-4S</keyword>
<dbReference type="InterPro" id="IPR017900">
    <property type="entry name" value="4Fe4S_Fe_S_CS"/>
</dbReference>
<keyword evidence="7" id="KW-0472">Membrane</keyword>
<dbReference type="InterPro" id="IPR017896">
    <property type="entry name" value="4Fe4S_Fe-S-bd"/>
</dbReference>
<evidence type="ECO:0000256" key="7">
    <source>
        <dbReference type="SAM" id="Phobius"/>
    </source>
</evidence>
<dbReference type="GO" id="GO:0005886">
    <property type="term" value="C:plasma membrane"/>
    <property type="evidence" value="ECO:0007669"/>
    <property type="project" value="TreeGrafter"/>
</dbReference>
<gene>
    <name evidence="9" type="primary">yccM_3</name>
    <name evidence="9" type="ORF">ERS852408_01820</name>
</gene>
<feature type="transmembrane region" description="Helical" evidence="7">
    <location>
        <begin position="124"/>
        <end position="140"/>
    </location>
</feature>
<evidence type="ECO:0000256" key="6">
    <source>
        <dbReference type="ARBA" id="ARBA00023014"/>
    </source>
</evidence>
<dbReference type="EMBL" id="CYYM01000009">
    <property type="protein sequence ID" value="CUO26876.1"/>
    <property type="molecule type" value="Genomic_DNA"/>
</dbReference>
<feature type="transmembrane region" description="Helical" evidence="7">
    <location>
        <begin position="178"/>
        <end position="201"/>
    </location>
</feature>
<feature type="transmembrane region" description="Helical" evidence="7">
    <location>
        <begin position="12"/>
        <end position="30"/>
    </location>
</feature>
<dbReference type="Pfam" id="PF13237">
    <property type="entry name" value="Fer4_10"/>
    <property type="match status" value="1"/>
</dbReference>
<feature type="domain" description="4Fe-4S ferredoxin-type" evidence="8">
    <location>
        <begin position="39"/>
        <end position="69"/>
    </location>
</feature>
<dbReference type="RefSeq" id="WP_055194950.1">
    <property type="nucleotide sequence ID" value="NZ_CP094679.1"/>
</dbReference>
<evidence type="ECO:0000259" key="8">
    <source>
        <dbReference type="PROSITE" id="PS51379"/>
    </source>
</evidence>
<evidence type="ECO:0000313" key="10">
    <source>
        <dbReference type="Proteomes" id="UP000095380"/>
    </source>
</evidence>
<keyword evidence="7" id="KW-0812">Transmembrane</keyword>
<keyword evidence="3" id="KW-0479">Metal-binding</keyword>
<evidence type="ECO:0000256" key="4">
    <source>
        <dbReference type="ARBA" id="ARBA00022982"/>
    </source>
</evidence>